<feature type="region of interest" description="Disordered" evidence="1">
    <location>
        <begin position="257"/>
        <end position="286"/>
    </location>
</feature>
<dbReference type="AlphaFoldDB" id="M2N0L5"/>
<feature type="region of interest" description="Disordered" evidence="1">
    <location>
        <begin position="37"/>
        <end position="240"/>
    </location>
</feature>
<dbReference type="GeneID" id="19110075"/>
<sequence length="533" mass="56457">MPRMTRAKAAQVAEELHVDEDAVLDLNSENAASIAKIQIGTATPDNTPNSGSNKSDECEPADLKRSTRSTKASTRVVKGKKGGESAAENVPEAEAELVNVKASEDGDLASATAFSGTIAAGPRKSLMRNMSEDSLAFEDDEPDSDDEAHNATGKSNVLMDQAGPTPPINKPDTTQPLKVGPETIEPENLTATDAPPSPLPSATPKAVASLRKTPGMRSTSNKENVQPADAGTPTPRPATLSHRRVSTYDALEAAAVQAGTPSTLPRKLSGPQLPVTDAEGPGAEVATELPVDPTNAIEATELLEEPVNAIDAIDALDEAVEKVAAEMPVIEDSPQKPKSKKAVPIVRTTKASQARVSMAQAEKAGANKPSASIHPRASNTLRQSSTSMRQSILATSSLTSKRVPATTTAAVQPLEKKETVIPHSKPRPVSLSFPTPPPPSKSKKAPTTSTFQLPGEAVAAKLKAAKEERQKREAEAEEKKAAFKARPVPTALQKAPNVRQTHASKARESLMNAEKQYRTYEQRRLRCDQAHGY</sequence>
<evidence type="ECO:0000313" key="2">
    <source>
        <dbReference type="EMBL" id="EMC97463.1"/>
    </source>
</evidence>
<dbReference type="eggNOG" id="ENOG502SPY3">
    <property type="taxonomic scope" value="Eukaryota"/>
</dbReference>
<evidence type="ECO:0000313" key="3">
    <source>
        <dbReference type="Proteomes" id="UP000011761"/>
    </source>
</evidence>
<evidence type="ECO:0000256" key="1">
    <source>
        <dbReference type="SAM" id="MobiDB-lite"/>
    </source>
</evidence>
<organism evidence="2 3">
    <name type="scientific">Baudoinia panamericana (strain UAMH 10762)</name>
    <name type="common">Angels' share fungus</name>
    <name type="synonym">Baudoinia compniacensis (strain UAMH 10762)</name>
    <dbReference type="NCBI Taxonomy" id="717646"/>
    <lineage>
        <taxon>Eukaryota</taxon>
        <taxon>Fungi</taxon>
        <taxon>Dikarya</taxon>
        <taxon>Ascomycota</taxon>
        <taxon>Pezizomycotina</taxon>
        <taxon>Dothideomycetes</taxon>
        <taxon>Dothideomycetidae</taxon>
        <taxon>Mycosphaerellales</taxon>
        <taxon>Teratosphaeriaceae</taxon>
        <taxon>Baudoinia</taxon>
    </lineage>
</organism>
<feature type="compositionally biased region" description="Basic and acidic residues" evidence="1">
    <location>
        <begin position="54"/>
        <end position="65"/>
    </location>
</feature>
<dbReference type="KEGG" id="bcom:BAUCODRAFT_23750"/>
<proteinExistence type="predicted"/>
<feature type="region of interest" description="Disordered" evidence="1">
    <location>
        <begin position="328"/>
        <end position="451"/>
    </location>
</feature>
<reference evidence="2 3" key="1">
    <citation type="journal article" date="2012" name="PLoS Pathog.">
        <title>Diverse lifestyles and strategies of plant pathogenesis encoded in the genomes of eighteen Dothideomycetes fungi.</title>
        <authorList>
            <person name="Ohm R.A."/>
            <person name="Feau N."/>
            <person name="Henrissat B."/>
            <person name="Schoch C.L."/>
            <person name="Horwitz B.A."/>
            <person name="Barry K.W."/>
            <person name="Condon B.J."/>
            <person name="Copeland A.C."/>
            <person name="Dhillon B."/>
            <person name="Glaser F."/>
            <person name="Hesse C.N."/>
            <person name="Kosti I."/>
            <person name="LaButti K."/>
            <person name="Lindquist E.A."/>
            <person name="Lucas S."/>
            <person name="Salamov A.A."/>
            <person name="Bradshaw R.E."/>
            <person name="Ciuffetti L."/>
            <person name="Hamelin R.C."/>
            <person name="Kema G.H.J."/>
            <person name="Lawrence C."/>
            <person name="Scott J.A."/>
            <person name="Spatafora J.W."/>
            <person name="Turgeon B.G."/>
            <person name="de Wit P.J.G.M."/>
            <person name="Zhong S."/>
            <person name="Goodwin S.B."/>
            <person name="Grigoriev I.V."/>
        </authorList>
    </citation>
    <scope>NUCLEOTIDE SEQUENCE [LARGE SCALE GENOMIC DNA]</scope>
    <source>
        <strain evidence="2 3">UAMH 10762</strain>
    </source>
</reference>
<dbReference type="Proteomes" id="UP000011761">
    <property type="component" value="Unassembled WGS sequence"/>
</dbReference>
<protein>
    <submittedName>
        <fullName evidence="2">Uncharacterized protein</fullName>
    </submittedName>
</protein>
<feature type="compositionally biased region" description="Polar residues" evidence="1">
    <location>
        <begin position="377"/>
        <end position="410"/>
    </location>
</feature>
<name>M2N0L5_BAUPA</name>
<gene>
    <name evidence="2" type="ORF">BAUCODRAFT_23750</name>
</gene>
<feature type="compositionally biased region" description="Polar residues" evidence="1">
    <location>
        <begin position="40"/>
        <end position="53"/>
    </location>
</feature>
<feature type="compositionally biased region" description="Basic and acidic residues" evidence="1">
    <location>
        <begin position="464"/>
        <end position="481"/>
    </location>
</feature>
<accession>M2N0L5</accession>
<dbReference type="EMBL" id="KB445554">
    <property type="protein sequence ID" value="EMC97463.1"/>
    <property type="molecule type" value="Genomic_DNA"/>
</dbReference>
<dbReference type="RefSeq" id="XP_007675139.1">
    <property type="nucleotide sequence ID" value="XM_007676949.1"/>
</dbReference>
<dbReference type="OrthoDB" id="3946796at2759"/>
<feature type="compositionally biased region" description="Acidic residues" evidence="1">
    <location>
        <begin position="135"/>
        <end position="146"/>
    </location>
</feature>
<dbReference type="HOGENOM" id="CLU_510871_0_0_1"/>
<keyword evidence="3" id="KW-1185">Reference proteome</keyword>
<feature type="region of interest" description="Disordered" evidence="1">
    <location>
        <begin position="464"/>
        <end position="507"/>
    </location>
</feature>